<feature type="domain" description="NAD(P)-binding" evidence="1">
    <location>
        <begin position="8"/>
        <end position="150"/>
    </location>
</feature>
<dbReference type="Gene3D" id="3.40.50.720">
    <property type="entry name" value="NAD(P)-binding Rossmann-like Domain"/>
    <property type="match status" value="1"/>
</dbReference>
<dbReference type="InterPro" id="IPR016040">
    <property type="entry name" value="NAD(P)-bd_dom"/>
</dbReference>
<evidence type="ECO:0000313" key="2">
    <source>
        <dbReference type="EMBL" id="XCH29089.1"/>
    </source>
</evidence>
<dbReference type="SUPFAM" id="SSF51735">
    <property type="entry name" value="NAD(P)-binding Rossmann-fold domains"/>
    <property type="match status" value="1"/>
</dbReference>
<dbReference type="RefSeq" id="WP_353707445.1">
    <property type="nucleotide sequence ID" value="NZ_CP159290.1"/>
</dbReference>
<dbReference type="EMBL" id="CP159290">
    <property type="protein sequence ID" value="XCH29089.1"/>
    <property type="molecule type" value="Genomic_DNA"/>
</dbReference>
<reference evidence="2" key="1">
    <citation type="submission" date="2024-06" db="EMBL/GenBank/DDBJ databases">
        <title>Complete genome sequence of the cellulolytic actinobacterium, Cellulosimicrobium ES-005.</title>
        <authorList>
            <person name="Matthews C.T."/>
            <person name="Underwood K.D."/>
            <person name="Ghanchi K.M."/>
            <person name="Fields S.D."/>
            <person name="Gardner S.G."/>
        </authorList>
    </citation>
    <scope>NUCLEOTIDE SEQUENCE</scope>
    <source>
        <strain evidence="2">ES-005</strain>
    </source>
</reference>
<dbReference type="InterPro" id="IPR051207">
    <property type="entry name" value="ComplexI_NDUFA9_subunit"/>
</dbReference>
<organism evidence="2">
    <name type="scientific">Cellulosimicrobium sp. ES-005</name>
    <dbReference type="NCBI Taxonomy" id="3163031"/>
    <lineage>
        <taxon>Bacteria</taxon>
        <taxon>Bacillati</taxon>
        <taxon>Actinomycetota</taxon>
        <taxon>Actinomycetes</taxon>
        <taxon>Micrococcales</taxon>
        <taxon>Promicromonosporaceae</taxon>
        <taxon>Cellulosimicrobium</taxon>
    </lineage>
</organism>
<gene>
    <name evidence="2" type="ORF">ABRQ22_16055</name>
</gene>
<name>A0AAU8FXG4_9MICO</name>
<protein>
    <submittedName>
        <fullName evidence="2">NAD(P)H-binding protein</fullName>
    </submittedName>
</protein>
<dbReference type="GO" id="GO:0044877">
    <property type="term" value="F:protein-containing complex binding"/>
    <property type="evidence" value="ECO:0007669"/>
    <property type="project" value="TreeGrafter"/>
</dbReference>
<dbReference type="InterPro" id="IPR036291">
    <property type="entry name" value="NAD(P)-bd_dom_sf"/>
</dbReference>
<dbReference type="Pfam" id="PF13460">
    <property type="entry name" value="NAD_binding_10"/>
    <property type="match status" value="1"/>
</dbReference>
<evidence type="ECO:0000259" key="1">
    <source>
        <dbReference type="Pfam" id="PF13460"/>
    </source>
</evidence>
<sequence>MASIAVVGGTGAAGRAVVQEAAARGHEVRVLSRHAPDDDARVAGTTHHRVDLLGSDGAVVAALDAALAGTDAVVDASNGMSPGAMKVFTVGAGRLAEAARRAGTGRVVVLSIVNVDQGDYGYYRAKAEQERVLSSGGVPTTVVRATQFHEFLEIFLGRDGRLGRWARLGLLPVPRGVRFQPIALADVARALVDAAEGTPPAGGVRGPGPDATTVTIGGPEVLDARDMARAWRAAHGARRPVVGVPLPGPLGEFFRAGRNLVPDRRYGTLTYRDWLGSRA</sequence>
<dbReference type="PANTHER" id="PTHR12126">
    <property type="entry name" value="NADH-UBIQUINONE OXIDOREDUCTASE 39 KDA SUBUNIT-RELATED"/>
    <property type="match status" value="1"/>
</dbReference>
<dbReference type="AlphaFoldDB" id="A0AAU8FXG4"/>
<accession>A0AAU8FXG4</accession>
<dbReference type="PANTHER" id="PTHR12126:SF11">
    <property type="entry name" value="NADH DEHYDROGENASE [UBIQUINONE] 1 ALPHA SUBCOMPLEX SUBUNIT 9, MITOCHONDRIAL"/>
    <property type="match status" value="1"/>
</dbReference>
<proteinExistence type="predicted"/>